<reference evidence="2" key="1">
    <citation type="journal article" date="2022" name="Mol. Ecol. Resour.">
        <title>The genomes of chicory, endive, great burdock and yacon provide insights into Asteraceae palaeo-polyploidization history and plant inulin production.</title>
        <authorList>
            <person name="Fan W."/>
            <person name="Wang S."/>
            <person name="Wang H."/>
            <person name="Wang A."/>
            <person name="Jiang F."/>
            <person name="Liu H."/>
            <person name="Zhao H."/>
            <person name="Xu D."/>
            <person name="Zhang Y."/>
        </authorList>
    </citation>
    <scope>NUCLEOTIDE SEQUENCE [LARGE SCALE GENOMIC DNA]</scope>
    <source>
        <strain evidence="2">cv. Punajuju</strain>
    </source>
</reference>
<reference evidence="1 2" key="2">
    <citation type="journal article" date="2022" name="Mol. Ecol. Resour.">
        <title>The genomes of chicory, endive, great burdock and yacon provide insights into Asteraceae paleo-polyploidization history and plant inulin production.</title>
        <authorList>
            <person name="Fan W."/>
            <person name="Wang S."/>
            <person name="Wang H."/>
            <person name="Wang A."/>
            <person name="Jiang F."/>
            <person name="Liu H."/>
            <person name="Zhao H."/>
            <person name="Xu D."/>
            <person name="Zhang Y."/>
        </authorList>
    </citation>
    <scope>NUCLEOTIDE SEQUENCE [LARGE SCALE GENOMIC DNA]</scope>
    <source>
        <strain evidence="2">cv. Punajuju</strain>
        <tissue evidence="1">Leaves</tissue>
    </source>
</reference>
<proteinExistence type="predicted"/>
<gene>
    <name evidence="1" type="ORF">L2E82_31876</name>
</gene>
<comment type="caution">
    <text evidence="1">The sequence shown here is derived from an EMBL/GenBank/DDBJ whole genome shotgun (WGS) entry which is preliminary data.</text>
</comment>
<dbReference type="Proteomes" id="UP001055811">
    <property type="component" value="Linkage Group LG06"/>
</dbReference>
<evidence type="ECO:0000313" key="1">
    <source>
        <dbReference type="EMBL" id="KAI3720878.1"/>
    </source>
</evidence>
<keyword evidence="2" id="KW-1185">Reference proteome</keyword>
<organism evidence="1 2">
    <name type="scientific">Cichorium intybus</name>
    <name type="common">Chicory</name>
    <dbReference type="NCBI Taxonomy" id="13427"/>
    <lineage>
        <taxon>Eukaryota</taxon>
        <taxon>Viridiplantae</taxon>
        <taxon>Streptophyta</taxon>
        <taxon>Embryophyta</taxon>
        <taxon>Tracheophyta</taxon>
        <taxon>Spermatophyta</taxon>
        <taxon>Magnoliopsida</taxon>
        <taxon>eudicotyledons</taxon>
        <taxon>Gunneridae</taxon>
        <taxon>Pentapetalae</taxon>
        <taxon>asterids</taxon>
        <taxon>campanulids</taxon>
        <taxon>Asterales</taxon>
        <taxon>Asteraceae</taxon>
        <taxon>Cichorioideae</taxon>
        <taxon>Cichorieae</taxon>
        <taxon>Cichoriinae</taxon>
        <taxon>Cichorium</taxon>
    </lineage>
</organism>
<protein>
    <submittedName>
        <fullName evidence="1">Uncharacterized protein</fullName>
    </submittedName>
</protein>
<name>A0ACB9BFZ9_CICIN</name>
<accession>A0ACB9BFZ9</accession>
<sequence length="92" mass="10484">MQLTWRLLLGLVIHLCFFLVVRCNPSLPKEYLSYFTFVYSFCISFISSSLHLFKGMAGLFLILVLAEALKVKASGYQATHHSKPKIIKEMSP</sequence>
<evidence type="ECO:0000313" key="2">
    <source>
        <dbReference type="Proteomes" id="UP001055811"/>
    </source>
</evidence>
<dbReference type="EMBL" id="CM042014">
    <property type="protein sequence ID" value="KAI3720878.1"/>
    <property type="molecule type" value="Genomic_DNA"/>
</dbReference>